<keyword evidence="2" id="KW-0479">Metal-binding</keyword>
<evidence type="ECO:0000256" key="4">
    <source>
        <dbReference type="ARBA" id="ARBA00022842"/>
    </source>
</evidence>
<evidence type="ECO:0000313" key="6">
    <source>
        <dbReference type="Proteomes" id="UP000236311"/>
    </source>
</evidence>
<evidence type="ECO:0000256" key="1">
    <source>
        <dbReference type="ARBA" id="ARBA00001946"/>
    </source>
</evidence>
<gene>
    <name evidence="5" type="primary">yjjG_2</name>
    <name evidence="5" type="ORF">AMURIS_03184</name>
</gene>
<dbReference type="Proteomes" id="UP000236311">
    <property type="component" value="Unassembled WGS sequence"/>
</dbReference>
<keyword evidence="4" id="KW-0460">Magnesium</keyword>
<dbReference type="Gene3D" id="1.10.150.240">
    <property type="entry name" value="Putative phosphatase, domain 2"/>
    <property type="match status" value="1"/>
</dbReference>
<dbReference type="InterPro" id="IPR051400">
    <property type="entry name" value="HAD-like_hydrolase"/>
</dbReference>
<proteinExistence type="predicted"/>
<name>A0A2K4ZIZ9_9FIRM</name>
<dbReference type="GO" id="GO:0008253">
    <property type="term" value="F:5'-nucleotidase activity"/>
    <property type="evidence" value="ECO:0007669"/>
    <property type="project" value="UniProtKB-EC"/>
</dbReference>
<dbReference type="EMBL" id="OFSM01000016">
    <property type="protein sequence ID" value="SOY30457.1"/>
    <property type="molecule type" value="Genomic_DNA"/>
</dbReference>
<dbReference type="GO" id="GO:0044281">
    <property type="term" value="P:small molecule metabolic process"/>
    <property type="evidence" value="ECO:0007669"/>
    <property type="project" value="UniProtKB-ARBA"/>
</dbReference>
<dbReference type="InterPro" id="IPR023214">
    <property type="entry name" value="HAD_sf"/>
</dbReference>
<reference evidence="5 6" key="1">
    <citation type="submission" date="2018-01" db="EMBL/GenBank/DDBJ databases">
        <authorList>
            <person name="Gaut B.S."/>
            <person name="Morton B.R."/>
            <person name="Clegg M.T."/>
            <person name="Duvall M.R."/>
        </authorList>
    </citation>
    <scope>NUCLEOTIDE SEQUENCE [LARGE SCALE GENOMIC DNA]</scope>
    <source>
        <strain evidence="5">GP69</strain>
    </source>
</reference>
<comment type="cofactor">
    <cofactor evidence="1">
        <name>Mg(2+)</name>
        <dbReference type="ChEBI" id="CHEBI:18420"/>
    </cofactor>
</comment>
<dbReference type="NCBIfam" id="TIGR01549">
    <property type="entry name" value="HAD-SF-IA-v1"/>
    <property type="match status" value="1"/>
</dbReference>
<dbReference type="GO" id="GO:0046872">
    <property type="term" value="F:metal ion binding"/>
    <property type="evidence" value="ECO:0007669"/>
    <property type="project" value="UniProtKB-KW"/>
</dbReference>
<dbReference type="Gene3D" id="3.40.50.1000">
    <property type="entry name" value="HAD superfamily/HAD-like"/>
    <property type="match status" value="1"/>
</dbReference>
<dbReference type="InterPro" id="IPR036412">
    <property type="entry name" value="HAD-like_sf"/>
</dbReference>
<dbReference type="SFLD" id="SFLDG01129">
    <property type="entry name" value="C1.5:_HAD__Beta-PGM__Phosphata"/>
    <property type="match status" value="1"/>
</dbReference>
<dbReference type="Pfam" id="PF00702">
    <property type="entry name" value="Hydrolase"/>
    <property type="match status" value="1"/>
</dbReference>
<keyword evidence="3 5" id="KW-0378">Hydrolase</keyword>
<sequence length="227" mass="26513">MNKAVFWDFDGTLVHSNESFLCSLSNSLLKYNYIVERHVIRDFLTSVCTWNMPQRDYADMIREDWWNELLDKITLFCNKYGIEKEDSVLICKGFKENVIHYEYKLYDDAEKALSSCKLKGYNNYLLTNNFPEIVQVVERYGLDKYFCDYFVSTNIGYEKPRIEIFNYALRAANHPDVCYMVGDNPIADINGAQKAGIKTILVHNKSNSIFSDFCCEELLDITKIILD</sequence>
<dbReference type="PANTHER" id="PTHR46470:SF2">
    <property type="entry name" value="GLYCERALDEHYDE 3-PHOSPHATE PHOSPHATASE"/>
    <property type="match status" value="1"/>
</dbReference>
<organism evidence="5 6">
    <name type="scientific">Acetatifactor muris</name>
    <dbReference type="NCBI Taxonomy" id="879566"/>
    <lineage>
        <taxon>Bacteria</taxon>
        <taxon>Bacillati</taxon>
        <taxon>Bacillota</taxon>
        <taxon>Clostridia</taxon>
        <taxon>Lachnospirales</taxon>
        <taxon>Lachnospiraceae</taxon>
        <taxon>Acetatifactor</taxon>
    </lineage>
</organism>
<dbReference type="AlphaFoldDB" id="A0A2K4ZIZ9"/>
<dbReference type="PANTHER" id="PTHR46470">
    <property type="entry name" value="N-ACYLNEURAMINATE-9-PHOSPHATASE"/>
    <property type="match status" value="1"/>
</dbReference>
<dbReference type="RefSeq" id="WP_172455154.1">
    <property type="nucleotide sequence ID" value="NZ_JANJZD010000001.1"/>
</dbReference>
<evidence type="ECO:0000256" key="3">
    <source>
        <dbReference type="ARBA" id="ARBA00022801"/>
    </source>
</evidence>
<dbReference type="InterPro" id="IPR006439">
    <property type="entry name" value="HAD-SF_hydro_IA"/>
</dbReference>
<protein>
    <submittedName>
        <fullName evidence="5">Pyrimidine 5'-nucleotidase YjjG</fullName>
        <ecNumber evidence="5">3.1.3.5</ecNumber>
    </submittedName>
</protein>
<dbReference type="InterPro" id="IPR023198">
    <property type="entry name" value="PGP-like_dom2"/>
</dbReference>
<dbReference type="SUPFAM" id="SSF56784">
    <property type="entry name" value="HAD-like"/>
    <property type="match status" value="1"/>
</dbReference>
<dbReference type="NCBIfam" id="TIGR01509">
    <property type="entry name" value="HAD-SF-IA-v3"/>
    <property type="match status" value="1"/>
</dbReference>
<dbReference type="EC" id="3.1.3.5" evidence="5"/>
<evidence type="ECO:0000256" key="2">
    <source>
        <dbReference type="ARBA" id="ARBA00022723"/>
    </source>
</evidence>
<dbReference type="SFLD" id="SFLDS00003">
    <property type="entry name" value="Haloacid_Dehalogenase"/>
    <property type="match status" value="1"/>
</dbReference>
<evidence type="ECO:0000313" key="5">
    <source>
        <dbReference type="EMBL" id="SOY30457.1"/>
    </source>
</evidence>
<keyword evidence="6" id="KW-1185">Reference proteome</keyword>
<accession>A0A2K4ZIZ9</accession>